<evidence type="ECO:0000313" key="2">
    <source>
        <dbReference type="WBParaSite" id="PS1159_v2.g5389.t1"/>
    </source>
</evidence>
<reference evidence="2" key="1">
    <citation type="submission" date="2022-11" db="UniProtKB">
        <authorList>
            <consortium name="WormBaseParasite"/>
        </authorList>
    </citation>
    <scope>IDENTIFICATION</scope>
</reference>
<evidence type="ECO:0000313" key="1">
    <source>
        <dbReference type="Proteomes" id="UP000887580"/>
    </source>
</evidence>
<proteinExistence type="predicted"/>
<dbReference type="WBParaSite" id="PS1159_v2.g5389.t1">
    <property type="protein sequence ID" value="PS1159_v2.g5389.t1"/>
    <property type="gene ID" value="PS1159_v2.g5389"/>
</dbReference>
<organism evidence="1 2">
    <name type="scientific">Panagrolaimus sp. PS1159</name>
    <dbReference type="NCBI Taxonomy" id="55785"/>
    <lineage>
        <taxon>Eukaryota</taxon>
        <taxon>Metazoa</taxon>
        <taxon>Ecdysozoa</taxon>
        <taxon>Nematoda</taxon>
        <taxon>Chromadorea</taxon>
        <taxon>Rhabditida</taxon>
        <taxon>Tylenchina</taxon>
        <taxon>Panagrolaimomorpha</taxon>
        <taxon>Panagrolaimoidea</taxon>
        <taxon>Panagrolaimidae</taxon>
        <taxon>Panagrolaimus</taxon>
    </lineage>
</organism>
<accession>A0AC35GIM8</accession>
<name>A0AC35GIM8_9BILA</name>
<dbReference type="Proteomes" id="UP000887580">
    <property type="component" value="Unplaced"/>
</dbReference>
<sequence length="104" mass="11761">MKKAIILFAILSFIVVEAIQKRPQPRGIACTLCKDFVTDLEKELENDEGTIEQKAEKVCDKITMGDSNLDKLCKQFIDAEIDKIVKGIENNDPPEKICKDINFC</sequence>
<protein>
    <submittedName>
        <fullName evidence="2">Saposin B-type domain-containing protein</fullName>
    </submittedName>
</protein>